<dbReference type="EMBL" id="CATQJA010001296">
    <property type="protein sequence ID" value="CAJ0566676.1"/>
    <property type="molecule type" value="Genomic_DNA"/>
</dbReference>
<evidence type="ECO:0000313" key="1">
    <source>
        <dbReference type="EMBL" id="CAJ0566662.1"/>
    </source>
</evidence>
<evidence type="ECO:0000313" key="4">
    <source>
        <dbReference type="Proteomes" id="UP001177023"/>
    </source>
</evidence>
<proteinExistence type="predicted"/>
<feature type="non-terminal residue" evidence="1">
    <location>
        <position position="114"/>
    </location>
</feature>
<evidence type="ECO:0000313" key="3">
    <source>
        <dbReference type="EMBL" id="CAJ0584822.1"/>
    </source>
</evidence>
<accession>A0AA36FVN5</accession>
<reference evidence="1" key="1">
    <citation type="submission" date="2023-06" db="EMBL/GenBank/DDBJ databases">
        <authorList>
            <person name="Delattre M."/>
        </authorList>
    </citation>
    <scope>NUCLEOTIDE SEQUENCE</scope>
    <source>
        <strain evidence="1">AF72</strain>
    </source>
</reference>
<name>A0AA36FVN5_9BILA</name>
<comment type="caution">
    <text evidence="1">The sequence shown here is derived from an EMBL/GenBank/DDBJ whole genome shotgun (WGS) entry which is preliminary data.</text>
</comment>
<dbReference type="EMBL" id="CATQJA010002701">
    <property type="protein sequence ID" value="CAJ0584822.1"/>
    <property type="molecule type" value="Genomic_DNA"/>
</dbReference>
<dbReference type="Proteomes" id="UP001177023">
    <property type="component" value="Unassembled WGS sequence"/>
</dbReference>
<keyword evidence="4" id="KW-1185">Reference proteome</keyword>
<organism evidence="1 4">
    <name type="scientific">Mesorhabditis spiculigera</name>
    <dbReference type="NCBI Taxonomy" id="96644"/>
    <lineage>
        <taxon>Eukaryota</taxon>
        <taxon>Metazoa</taxon>
        <taxon>Ecdysozoa</taxon>
        <taxon>Nematoda</taxon>
        <taxon>Chromadorea</taxon>
        <taxon>Rhabditida</taxon>
        <taxon>Rhabditina</taxon>
        <taxon>Rhabditomorpha</taxon>
        <taxon>Rhabditoidea</taxon>
        <taxon>Rhabditidae</taxon>
        <taxon>Mesorhabditinae</taxon>
        <taxon>Mesorhabditis</taxon>
    </lineage>
</organism>
<dbReference type="EMBL" id="CATQJA010001295">
    <property type="protein sequence ID" value="CAJ0566662.1"/>
    <property type="molecule type" value="Genomic_DNA"/>
</dbReference>
<gene>
    <name evidence="3" type="ORF">MSPICULIGERA_LOCUS22862</name>
    <name evidence="1" type="ORF">MSPICULIGERA_LOCUS5253</name>
    <name evidence="2" type="ORF">MSPICULIGERA_LOCUS5266</name>
</gene>
<dbReference type="AlphaFoldDB" id="A0AA36FVN5"/>
<protein>
    <submittedName>
        <fullName evidence="1">Uncharacterized protein</fullName>
    </submittedName>
</protein>
<sequence length="114" mass="13572">MAEPTPPAVPWFPCVKDRSSDDWQKIFEMKPVLGEQRLILTLEDGGTLIKIEDNQLQRRYLLVTSPNAEGNRRRIYFEKRKEENFMVSDMVDRDGVRIDEEKGPYRLREMWLEN</sequence>
<evidence type="ECO:0000313" key="2">
    <source>
        <dbReference type="EMBL" id="CAJ0566676.1"/>
    </source>
</evidence>